<dbReference type="GeneID" id="87812746"/>
<protein>
    <submittedName>
        <fullName evidence="2">Uncharacterized protein</fullName>
    </submittedName>
</protein>
<feature type="region of interest" description="Disordered" evidence="1">
    <location>
        <begin position="351"/>
        <end position="373"/>
    </location>
</feature>
<dbReference type="EMBL" id="CP086720">
    <property type="protein sequence ID" value="WOO86096.1"/>
    <property type="molecule type" value="Genomic_DNA"/>
</dbReference>
<accession>A0AAF1BLM6</accession>
<evidence type="ECO:0000313" key="2">
    <source>
        <dbReference type="EMBL" id="WOO86096.1"/>
    </source>
</evidence>
<evidence type="ECO:0000256" key="1">
    <source>
        <dbReference type="SAM" id="MobiDB-lite"/>
    </source>
</evidence>
<dbReference type="RefSeq" id="XP_062632122.1">
    <property type="nucleotide sequence ID" value="XM_062776138.1"/>
</dbReference>
<dbReference type="AlphaFoldDB" id="A0AAF1BLM6"/>
<evidence type="ECO:0000313" key="3">
    <source>
        <dbReference type="Proteomes" id="UP000827549"/>
    </source>
</evidence>
<name>A0AAF1BLM6_9TREE</name>
<organism evidence="2 3">
    <name type="scientific">Vanrija pseudolonga</name>
    <dbReference type="NCBI Taxonomy" id="143232"/>
    <lineage>
        <taxon>Eukaryota</taxon>
        <taxon>Fungi</taxon>
        <taxon>Dikarya</taxon>
        <taxon>Basidiomycota</taxon>
        <taxon>Agaricomycotina</taxon>
        <taxon>Tremellomycetes</taxon>
        <taxon>Trichosporonales</taxon>
        <taxon>Trichosporonaceae</taxon>
        <taxon>Vanrija</taxon>
    </lineage>
</organism>
<sequence>MSISASAYPHLMDAILDAVPYSALLAFRATSKSFLGRIDCVLFRHVVLARPEEGDKPRSHCIGYTISTPDEGKLPVFPVHELRQCNFCSRRPADRARLLHVLSLTEIVDLRSSLPDWCYGQLAQGLTSLEIVRMLPRRVGVNTMPYRIPFNATTLVLKAGVAETAFPNSSKLHTPGMWSNKQFSRVVINTFYELGGVSTLRPIVSPVLNYDTAGIKELVLLFTPTSRAATRLTTAAEQGWRSFQTMTLADHAAEACINGVECTLVGLCDADPRWFEFKASEDLEPWFEDYVTDRIRRHLQAEVGDHADVPEEYLDACLQRLSFVSREEYERGRTAEQVAVERCQLVPAVEEAAPPQGRTTNIGEDRDADAAST</sequence>
<keyword evidence="3" id="KW-1185">Reference proteome</keyword>
<proteinExistence type="predicted"/>
<reference evidence="2" key="1">
    <citation type="submission" date="2023-10" db="EMBL/GenBank/DDBJ databases">
        <authorList>
            <person name="Noh H."/>
        </authorList>
    </citation>
    <scope>NUCLEOTIDE SEQUENCE</scope>
    <source>
        <strain evidence="2">DUCC4014</strain>
    </source>
</reference>
<dbReference type="Proteomes" id="UP000827549">
    <property type="component" value="Chromosome 7"/>
</dbReference>
<feature type="compositionally biased region" description="Basic and acidic residues" evidence="1">
    <location>
        <begin position="363"/>
        <end position="373"/>
    </location>
</feature>
<gene>
    <name evidence="2" type="ORF">LOC62_07G009585</name>
</gene>